<accession>A0A6N2SMZ9</accession>
<evidence type="ECO:0000313" key="2">
    <source>
        <dbReference type="EMBL" id="VYS93035.1"/>
    </source>
</evidence>
<evidence type="ECO:0000256" key="1">
    <source>
        <dbReference type="SAM" id="MobiDB-lite"/>
    </source>
</evidence>
<proteinExistence type="predicted"/>
<protein>
    <submittedName>
        <fullName evidence="2">Uncharacterized protein</fullName>
    </submittedName>
</protein>
<sequence>MFSIHLLLNELVIQSMVTLKDFPLPINTFNAYSADRKRAETTQESGENKGHQKYKH</sequence>
<feature type="compositionally biased region" description="Basic and acidic residues" evidence="1">
    <location>
        <begin position="34"/>
        <end position="50"/>
    </location>
</feature>
<dbReference type="AlphaFoldDB" id="A0A6N2SMZ9"/>
<name>A0A6N2SMZ9_9BACT</name>
<feature type="region of interest" description="Disordered" evidence="1">
    <location>
        <begin position="33"/>
        <end position="56"/>
    </location>
</feature>
<reference evidence="2" key="1">
    <citation type="submission" date="2019-11" db="EMBL/GenBank/DDBJ databases">
        <authorList>
            <person name="Feng L."/>
        </authorList>
    </citation>
    <scope>NUCLEOTIDE SEQUENCE</scope>
    <source>
        <strain evidence="2">AMuciniphilaLFYP55</strain>
    </source>
</reference>
<gene>
    <name evidence="2" type="ORF">AMLFYP55_02167</name>
</gene>
<organism evidence="2">
    <name type="scientific">Akkermansia muciniphila</name>
    <dbReference type="NCBI Taxonomy" id="239935"/>
    <lineage>
        <taxon>Bacteria</taxon>
        <taxon>Pseudomonadati</taxon>
        <taxon>Verrucomicrobiota</taxon>
        <taxon>Verrucomicrobiia</taxon>
        <taxon>Verrucomicrobiales</taxon>
        <taxon>Akkermansiaceae</taxon>
        <taxon>Akkermansia</taxon>
    </lineage>
</organism>
<dbReference type="EMBL" id="CACRSS010000002">
    <property type="protein sequence ID" value="VYS93035.1"/>
    <property type="molecule type" value="Genomic_DNA"/>
</dbReference>